<evidence type="ECO:0000256" key="4">
    <source>
        <dbReference type="ARBA" id="ARBA00022692"/>
    </source>
</evidence>
<keyword evidence="9" id="KW-0472">Membrane</keyword>
<evidence type="ECO:0000256" key="2">
    <source>
        <dbReference type="ARBA" id="ARBA00005619"/>
    </source>
</evidence>
<dbReference type="EMBL" id="AYRZ02000012">
    <property type="protein sequence ID" value="PHT66932.1"/>
    <property type="molecule type" value="Genomic_DNA"/>
</dbReference>
<accession>A0A2G2YAZ9</accession>
<dbReference type="GO" id="GO:0005785">
    <property type="term" value="C:signal recognition particle receptor complex"/>
    <property type="evidence" value="ECO:0000318"/>
    <property type="project" value="GO_Central"/>
</dbReference>
<feature type="region of interest" description="Disordered" evidence="11">
    <location>
        <begin position="1"/>
        <end position="22"/>
    </location>
</feature>
<dbReference type="InterPro" id="IPR019009">
    <property type="entry name" value="SRP_receptor_beta_su"/>
</dbReference>
<dbReference type="SUPFAM" id="SSF52540">
    <property type="entry name" value="P-loop containing nucleoside triphosphate hydrolases"/>
    <property type="match status" value="1"/>
</dbReference>
<name>A0A2G2YAZ9_CAPAN</name>
<reference evidence="12 13" key="1">
    <citation type="journal article" date="2014" name="Nat. Genet.">
        <title>Genome sequence of the hot pepper provides insights into the evolution of pungency in Capsicum species.</title>
        <authorList>
            <person name="Kim S."/>
            <person name="Park M."/>
            <person name="Yeom S.I."/>
            <person name="Kim Y.M."/>
            <person name="Lee J.M."/>
            <person name="Lee H.A."/>
            <person name="Seo E."/>
            <person name="Choi J."/>
            <person name="Cheong K."/>
            <person name="Kim K.T."/>
            <person name="Jung K."/>
            <person name="Lee G.W."/>
            <person name="Oh S.K."/>
            <person name="Bae C."/>
            <person name="Kim S.B."/>
            <person name="Lee H.Y."/>
            <person name="Kim S.Y."/>
            <person name="Kim M.S."/>
            <person name="Kang B.C."/>
            <person name="Jo Y.D."/>
            <person name="Yang H.B."/>
            <person name="Jeong H.J."/>
            <person name="Kang W.H."/>
            <person name="Kwon J.K."/>
            <person name="Shin C."/>
            <person name="Lim J.Y."/>
            <person name="Park J.H."/>
            <person name="Huh J.H."/>
            <person name="Kim J.S."/>
            <person name="Kim B.D."/>
            <person name="Cohen O."/>
            <person name="Paran I."/>
            <person name="Suh M.C."/>
            <person name="Lee S.B."/>
            <person name="Kim Y.K."/>
            <person name="Shin Y."/>
            <person name="Noh S.J."/>
            <person name="Park J."/>
            <person name="Seo Y.S."/>
            <person name="Kwon S.Y."/>
            <person name="Kim H.A."/>
            <person name="Park J.M."/>
            <person name="Kim H.J."/>
            <person name="Choi S.B."/>
            <person name="Bosland P.W."/>
            <person name="Reeves G."/>
            <person name="Jo S.H."/>
            <person name="Lee B.W."/>
            <person name="Cho H.T."/>
            <person name="Choi H.S."/>
            <person name="Lee M.S."/>
            <person name="Yu Y."/>
            <person name="Do Choi Y."/>
            <person name="Park B.S."/>
            <person name="van Deynze A."/>
            <person name="Ashrafi H."/>
            <person name="Hill T."/>
            <person name="Kim W.T."/>
            <person name="Pai H.S."/>
            <person name="Ahn H.K."/>
            <person name="Yeam I."/>
            <person name="Giovannoni J.J."/>
            <person name="Rose J.K."/>
            <person name="Sorensen I."/>
            <person name="Lee S.J."/>
            <person name="Kim R.W."/>
            <person name="Choi I.Y."/>
            <person name="Choi B.S."/>
            <person name="Lim J.S."/>
            <person name="Lee Y.H."/>
            <person name="Choi D."/>
        </authorList>
    </citation>
    <scope>NUCLEOTIDE SEQUENCE [LARGE SCALE GENOMIC DNA]</scope>
    <source>
        <strain evidence="13">cv. CM334</strain>
    </source>
</reference>
<keyword evidence="5" id="KW-0547">Nucleotide-binding</keyword>
<evidence type="ECO:0000313" key="12">
    <source>
        <dbReference type="EMBL" id="PHT66932.1"/>
    </source>
</evidence>
<evidence type="ECO:0000256" key="9">
    <source>
        <dbReference type="ARBA" id="ARBA00023136"/>
    </source>
</evidence>
<dbReference type="Gramene" id="PHT66932">
    <property type="protein sequence ID" value="PHT66932"/>
    <property type="gene ID" value="T459_31357"/>
</dbReference>
<dbReference type="InterPro" id="IPR027417">
    <property type="entry name" value="P-loop_NTPase"/>
</dbReference>
<dbReference type="PANTHER" id="PTHR33116">
    <property type="entry name" value="REVERSE TRANSCRIPTASE ZINC-BINDING DOMAIN-CONTAINING PROTEIN-RELATED-RELATED"/>
    <property type="match status" value="1"/>
</dbReference>
<evidence type="ECO:0000256" key="8">
    <source>
        <dbReference type="ARBA" id="ARBA00023134"/>
    </source>
</evidence>
<evidence type="ECO:0000256" key="5">
    <source>
        <dbReference type="ARBA" id="ARBA00022741"/>
    </source>
</evidence>
<dbReference type="Gene3D" id="3.40.50.300">
    <property type="entry name" value="P-loop containing nucleotide triphosphate hydrolases"/>
    <property type="match status" value="1"/>
</dbReference>
<evidence type="ECO:0000256" key="10">
    <source>
        <dbReference type="ARBA" id="ARBA00023170"/>
    </source>
</evidence>
<evidence type="ECO:0000256" key="3">
    <source>
        <dbReference type="ARBA" id="ARBA00020256"/>
    </source>
</evidence>
<dbReference type="SUPFAM" id="SSF56219">
    <property type="entry name" value="DNase I-like"/>
    <property type="match status" value="1"/>
</dbReference>
<protein>
    <recommendedName>
        <fullName evidence="3">Signal recognition particle receptor subunit beta</fullName>
    </recommendedName>
</protein>
<evidence type="ECO:0000256" key="6">
    <source>
        <dbReference type="ARBA" id="ARBA00022824"/>
    </source>
</evidence>
<comment type="similarity">
    <text evidence="2">Belongs to the SRP receptor beta subunit family.</text>
</comment>
<organism evidence="12 13">
    <name type="scientific">Capsicum annuum</name>
    <name type="common">Capsicum pepper</name>
    <dbReference type="NCBI Taxonomy" id="4072"/>
    <lineage>
        <taxon>Eukaryota</taxon>
        <taxon>Viridiplantae</taxon>
        <taxon>Streptophyta</taxon>
        <taxon>Embryophyta</taxon>
        <taxon>Tracheophyta</taxon>
        <taxon>Spermatophyta</taxon>
        <taxon>Magnoliopsida</taxon>
        <taxon>eudicotyledons</taxon>
        <taxon>Gunneridae</taxon>
        <taxon>Pentapetalae</taxon>
        <taxon>asterids</taxon>
        <taxon>lamiids</taxon>
        <taxon>Solanales</taxon>
        <taxon>Solanaceae</taxon>
        <taxon>Solanoideae</taxon>
        <taxon>Capsiceae</taxon>
        <taxon>Capsicum</taxon>
    </lineage>
</organism>
<dbReference type="PANTHER" id="PTHR33116:SF66">
    <property type="entry name" value="REVERSE TRANSCRIPTASE ZINC-BINDING DOMAIN-CONTAINING PROTEIN"/>
    <property type="match status" value="1"/>
</dbReference>
<dbReference type="AlphaFoldDB" id="A0A2G2YAZ9"/>
<keyword evidence="13" id="KW-1185">Reference proteome</keyword>
<evidence type="ECO:0000256" key="7">
    <source>
        <dbReference type="ARBA" id="ARBA00022989"/>
    </source>
</evidence>
<dbReference type="Pfam" id="PF09439">
    <property type="entry name" value="SRPRB"/>
    <property type="match status" value="1"/>
</dbReference>
<comment type="subcellular location">
    <subcellularLocation>
        <location evidence="1">Endoplasmic reticulum membrane</location>
        <topology evidence="1">Single-pass membrane protein</topology>
    </subcellularLocation>
</comment>
<dbReference type="GO" id="GO:0045047">
    <property type="term" value="P:protein targeting to ER"/>
    <property type="evidence" value="ECO:0000318"/>
    <property type="project" value="GO_Central"/>
</dbReference>
<keyword evidence="6" id="KW-0256">Endoplasmic reticulum</keyword>
<keyword evidence="4" id="KW-0812">Transmembrane</keyword>
<keyword evidence="7" id="KW-1133">Transmembrane helix</keyword>
<dbReference type="InterPro" id="IPR036691">
    <property type="entry name" value="Endo/exonu/phosph_ase_sf"/>
</dbReference>
<keyword evidence="10" id="KW-0675">Receptor</keyword>
<reference evidence="12 13" key="2">
    <citation type="journal article" date="2017" name="Genome Biol.">
        <title>New reference genome sequences of hot pepper reveal the massive evolution of plant disease-resistance genes by retroduplication.</title>
        <authorList>
            <person name="Kim S."/>
            <person name="Park J."/>
            <person name="Yeom S.I."/>
            <person name="Kim Y.M."/>
            <person name="Seo E."/>
            <person name="Kim K.T."/>
            <person name="Kim M.S."/>
            <person name="Lee J.M."/>
            <person name="Cheong K."/>
            <person name="Shin H.S."/>
            <person name="Kim S.B."/>
            <person name="Han K."/>
            <person name="Lee J."/>
            <person name="Park M."/>
            <person name="Lee H.A."/>
            <person name="Lee H.Y."/>
            <person name="Lee Y."/>
            <person name="Oh S."/>
            <person name="Lee J.H."/>
            <person name="Choi E."/>
            <person name="Choi E."/>
            <person name="Lee S.E."/>
            <person name="Jeon J."/>
            <person name="Kim H."/>
            <person name="Choi G."/>
            <person name="Song H."/>
            <person name="Lee J."/>
            <person name="Lee S.C."/>
            <person name="Kwon J.K."/>
            <person name="Lee H.Y."/>
            <person name="Koo N."/>
            <person name="Hong Y."/>
            <person name="Kim R.W."/>
            <person name="Kang W.H."/>
            <person name="Huh J.H."/>
            <person name="Kang B.C."/>
            <person name="Yang T.J."/>
            <person name="Lee Y.H."/>
            <person name="Bennetzen J.L."/>
            <person name="Choi D."/>
        </authorList>
    </citation>
    <scope>NUCLEOTIDE SEQUENCE [LARGE SCALE GENOMIC DNA]</scope>
    <source>
        <strain evidence="13">cv. CM334</strain>
    </source>
</reference>
<gene>
    <name evidence="12" type="ORF">T459_31357</name>
</gene>
<sequence length="570" mass="64717">MGGQNTKPLNQEKVVDDGNGPLSGKEWTEIHASNSAAWVAMGDFNAIYREENRMIGAQFHEAEIKDFSIFIEDTGMNILKHNGREYTWSNRHTYSRIDWALVNAKWMFDMPIVEVMNRYAQNGITSLNTNEGVVVTKRCDIEREILNFYKQLLGTSANSLPAVNPVVMRNGPTLNRAQQLHLVEPVLRQEVRDALQGIRDDKALGCDGFNALFFKQSWHIVGKEITDAVLEFFNLGLVVNNGKSSIYSGGVPREVQTEIFIMPKKVVKCIEALCRNFLWSGRVDISKKALVAWEQLCRPYAAEGLNFRDIQTWNRAAINKLLWNLCKKKDRLWVKGKQPQAMLYRASLAACVYVIWQERNLRIFQAKSRELKHAIYIYIRINIARLNAPKSSELHRASVQQIVFLKSLVCIFKHTPSSTILLAGLGGSGKTFLFEKLSDGSAHQGTVTSMEPNEDSFILRAETYKKRKNRPVRVADVPLHSRICPKLDKFSPQAAGIVFLIIFLITDSNMLTSRKRDKLRTSRSAVPREPFVFSRCSNKVIVVEASGLPVEISDQLEQFIGESVKPRLNR</sequence>
<evidence type="ECO:0000256" key="1">
    <source>
        <dbReference type="ARBA" id="ARBA00004389"/>
    </source>
</evidence>
<dbReference type="Gene3D" id="3.60.10.10">
    <property type="entry name" value="Endonuclease/exonuclease/phosphatase"/>
    <property type="match status" value="1"/>
</dbReference>
<dbReference type="STRING" id="4072.A0A2G2YAZ9"/>
<comment type="caution">
    <text evidence="12">The sequence shown here is derived from an EMBL/GenBank/DDBJ whole genome shotgun (WGS) entry which is preliminary data.</text>
</comment>
<proteinExistence type="inferred from homology"/>
<evidence type="ECO:0000313" key="13">
    <source>
        <dbReference type="Proteomes" id="UP000222542"/>
    </source>
</evidence>
<dbReference type="Proteomes" id="UP000222542">
    <property type="component" value="Unassembled WGS sequence"/>
</dbReference>
<dbReference type="GO" id="GO:0005525">
    <property type="term" value="F:GTP binding"/>
    <property type="evidence" value="ECO:0007669"/>
    <property type="project" value="UniProtKB-KW"/>
</dbReference>
<keyword evidence="8" id="KW-0342">GTP-binding</keyword>
<evidence type="ECO:0000256" key="11">
    <source>
        <dbReference type="SAM" id="MobiDB-lite"/>
    </source>
</evidence>